<name>A0A182QQL1_9DIPT</name>
<dbReference type="EnsemblMetazoa" id="AFAF014915-RA">
    <property type="protein sequence ID" value="AFAF014915-PA"/>
    <property type="gene ID" value="AFAF014915"/>
</dbReference>
<evidence type="ECO:0000313" key="2">
    <source>
        <dbReference type="Proteomes" id="UP000075886"/>
    </source>
</evidence>
<proteinExistence type="predicted"/>
<protein>
    <submittedName>
        <fullName evidence="1">Uncharacterized protein</fullName>
    </submittedName>
</protein>
<reference evidence="2" key="1">
    <citation type="submission" date="2014-01" db="EMBL/GenBank/DDBJ databases">
        <title>The Genome Sequence of Anopheles farauti FAR1 (V2).</title>
        <authorList>
            <consortium name="The Broad Institute Genomics Platform"/>
            <person name="Neafsey D.E."/>
            <person name="Besansky N."/>
            <person name="Howell P."/>
            <person name="Walton C."/>
            <person name="Young S.K."/>
            <person name="Zeng Q."/>
            <person name="Gargeya S."/>
            <person name="Fitzgerald M."/>
            <person name="Haas B."/>
            <person name="Abouelleil A."/>
            <person name="Allen A.W."/>
            <person name="Alvarado L."/>
            <person name="Arachchi H.M."/>
            <person name="Berlin A.M."/>
            <person name="Chapman S.B."/>
            <person name="Gainer-Dewar J."/>
            <person name="Goldberg J."/>
            <person name="Griggs A."/>
            <person name="Gujja S."/>
            <person name="Hansen M."/>
            <person name="Howarth C."/>
            <person name="Imamovic A."/>
            <person name="Ireland A."/>
            <person name="Larimer J."/>
            <person name="McCowan C."/>
            <person name="Murphy C."/>
            <person name="Pearson M."/>
            <person name="Poon T.W."/>
            <person name="Priest M."/>
            <person name="Roberts A."/>
            <person name="Saif S."/>
            <person name="Shea T."/>
            <person name="Sisk P."/>
            <person name="Sykes S."/>
            <person name="Wortman J."/>
            <person name="Nusbaum C."/>
            <person name="Birren B."/>
        </authorList>
    </citation>
    <scope>NUCLEOTIDE SEQUENCE [LARGE SCALE GENOMIC DNA]</scope>
    <source>
        <strain evidence="2">FAR1</strain>
    </source>
</reference>
<dbReference type="Proteomes" id="UP000075886">
    <property type="component" value="Unassembled WGS sequence"/>
</dbReference>
<evidence type="ECO:0000313" key="1">
    <source>
        <dbReference type="EnsemblMetazoa" id="AFAF014915-PA"/>
    </source>
</evidence>
<dbReference type="VEuPathDB" id="VectorBase:AFAF014915"/>
<sequence>MQESFTSCASVPELVGRNFPHLGNGRAAVLALFWGRDGGKGSLDDSGSSAPRGKWPPYSRRVANAARRRSVELIGDLLAQQPLEPFVLVQIVLALGDGEAVRFGDGIQHAPHTGQRVSFGRFQCVLTSGRLGLTHPPLLTTVLIAPLSLLIEMVLEVTLDQHLVDEALKGWTKAARVFGSCFVGVLRVLRWFFRREQWFRLLLSQLTDKLVVHLPELGAELIQQHHIVALILTRFLGRHRLPH</sequence>
<keyword evidence="2" id="KW-1185">Reference proteome</keyword>
<dbReference type="AlphaFoldDB" id="A0A182QQL1"/>
<accession>A0A182QQL1</accession>
<reference evidence="1" key="2">
    <citation type="submission" date="2020-05" db="UniProtKB">
        <authorList>
            <consortium name="EnsemblMetazoa"/>
        </authorList>
    </citation>
    <scope>IDENTIFICATION</scope>
    <source>
        <strain evidence="1">FAR1</strain>
    </source>
</reference>
<dbReference type="EMBL" id="AXCN02001087">
    <property type="status" value="NOT_ANNOTATED_CDS"/>
    <property type="molecule type" value="Genomic_DNA"/>
</dbReference>
<organism evidence="1 2">
    <name type="scientific">Anopheles farauti</name>
    <dbReference type="NCBI Taxonomy" id="69004"/>
    <lineage>
        <taxon>Eukaryota</taxon>
        <taxon>Metazoa</taxon>
        <taxon>Ecdysozoa</taxon>
        <taxon>Arthropoda</taxon>
        <taxon>Hexapoda</taxon>
        <taxon>Insecta</taxon>
        <taxon>Pterygota</taxon>
        <taxon>Neoptera</taxon>
        <taxon>Endopterygota</taxon>
        <taxon>Diptera</taxon>
        <taxon>Nematocera</taxon>
        <taxon>Culicoidea</taxon>
        <taxon>Culicidae</taxon>
        <taxon>Anophelinae</taxon>
        <taxon>Anopheles</taxon>
    </lineage>
</organism>